<proteinExistence type="predicted"/>
<sequence length="53" mass="5911">TVTVRDQTDTDVWENKARVVMDTVRRKGSEASLALISALCEEDRCLSAELNLT</sequence>
<dbReference type="SUPFAM" id="SSF47986">
    <property type="entry name" value="DEATH domain"/>
    <property type="match status" value="1"/>
</dbReference>
<dbReference type="InterPro" id="IPR011029">
    <property type="entry name" value="DEATH-like_dom_sf"/>
</dbReference>
<evidence type="ECO:0000313" key="1">
    <source>
        <dbReference type="Ensembl" id="ENSLCAP00010030058.1"/>
    </source>
</evidence>
<protein>
    <recommendedName>
        <fullName evidence="3">CARD domain-containing protein</fullName>
    </recommendedName>
</protein>
<evidence type="ECO:0008006" key="3">
    <source>
        <dbReference type="Google" id="ProtNLM"/>
    </source>
</evidence>
<dbReference type="Proteomes" id="UP000314980">
    <property type="component" value="Unassembled WGS sequence"/>
</dbReference>
<keyword evidence="2" id="KW-1185">Reference proteome</keyword>
<organism evidence="1 2">
    <name type="scientific">Lates calcarifer</name>
    <name type="common">Barramundi</name>
    <name type="synonym">Holocentrus calcarifer</name>
    <dbReference type="NCBI Taxonomy" id="8187"/>
    <lineage>
        <taxon>Eukaryota</taxon>
        <taxon>Metazoa</taxon>
        <taxon>Chordata</taxon>
        <taxon>Craniata</taxon>
        <taxon>Vertebrata</taxon>
        <taxon>Euteleostomi</taxon>
        <taxon>Actinopterygii</taxon>
        <taxon>Neopterygii</taxon>
        <taxon>Teleostei</taxon>
        <taxon>Neoteleostei</taxon>
        <taxon>Acanthomorphata</taxon>
        <taxon>Carangaria</taxon>
        <taxon>Carangaria incertae sedis</taxon>
        <taxon>Centropomidae</taxon>
        <taxon>Lates</taxon>
    </lineage>
</organism>
<name>A0A4W6DVW5_LATCA</name>
<accession>A0A4W6DVW5</accession>
<dbReference type="Gene3D" id="1.10.533.10">
    <property type="entry name" value="Death Domain, Fas"/>
    <property type="match status" value="1"/>
</dbReference>
<evidence type="ECO:0000313" key="2">
    <source>
        <dbReference type="Proteomes" id="UP000314980"/>
    </source>
</evidence>
<dbReference type="Ensembl" id="ENSLCAT00010030710.1">
    <property type="protein sequence ID" value="ENSLCAP00010030050.1"/>
    <property type="gene ID" value="ENSLCAG00010014112.1"/>
</dbReference>
<reference evidence="2" key="1">
    <citation type="submission" date="2015-09" db="EMBL/GenBank/DDBJ databases">
        <authorList>
            <person name="Sai Rama Sridatta P."/>
        </authorList>
    </citation>
    <scope>NUCLEOTIDE SEQUENCE [LARGE SCALE GENOMIC DNA]</scope>
</reference>
<dbReference type="AlphaFoldDB" id="A0A4W6DVW5"/>
<dbReference type="Ensembl" id="ENSLCAT00010030718.1">
    <property type="protein sequence ID" value="ENSLCAP00010030058.1"/>
    <property type="gene ID" value="ENSLCAG00010014119.1"/>
</dbReference>
<dbReference type="GeneTree" id="ENSGT01030000235613"/>
<reference evidence="1" key="2">
    <citation type="submission" date="2025-05" db="UniProtKB">
        <authorList>
            <consortium name="Ensembl"/>
        </authorList>
    </citation>
    <scope>IDENTIFICATION</scope>
</reference>